<dbReference type="Proteomes" id="UP000838878">
    <property type="component" value="Chromosome 3"/>
</dbReference>
<evidence type="ECO:0000313" key="4">
    <source>
        <dbReference type="EMBL" id="CAH0723142.1"/>
    </source>
</evidence>
<comment type="similarity">
    <text evidence="3">Belongs to the BRAT1 family.</text>
</comment>
<dbReference type="OrthoDB" id="10057956at2759"/>
<accession>A0A8J9UNI5</accession>
<keyword evidence="5" id="KW-1185">Reference proteome</keyword>
<dbReference type="SUPFAM" id="SSF48371">
    <property type="entry name" value="ARM repeat"/>
    <property type="match status" value="1"/>
</dbReference>
<dbReference type="GO" id="GO:0005737">
    <property type="term" value="C:cytoplasm"/>
    <property type="evidence" value="ECO:0007669"/>
    <property type="project" value="UniProtKB-SubCell"/>
</dbReference>
<evidence type="ECO:0000256" key="2">
    <source>
        <dbReference type="ARBA" id="ARBA00022490"/>
    </source>
</evidence>
<dbReference type="Gene3D" id="1.25.10.10">
    <property type="entry name" value="Leucine-rich Repeat Variant"/>
    <property type="match status" value="1"/>
</dbReference>
<name>A0A8J9UNI5_9NEOP</name>
<evidence type="ECO:0000256" key="1">
    <source>
        <dbReference type="ARBA" id="ARBA00004496"/>
    </source>
</evidence>
<dbReference type="GO" id="GO:0006974">
    <property type="term" value="P:DNA damage response"/>
    <property type="evidence" value="ECO:0007669"/>
    <property type="project" value="InterPro"/>
</dbReference>
<dbReference type="AlphaFoldDB" id="A0A8J9UNI5"/>
<dbReference type="InterPro" id="IPR038904">
    <property type="entry name" value="BRAT1"/>
</dbReference>
<organism evidence="4 5">
    <name type="scientific">Brenthis ino</name>
    <name type="common">lesser marbled fritillary</name>
    <dbReference type="NCBI Taxonomy" id="405034"/>
    <lineage>
        <taxon>Eukaryota</taxon>
        <taxon>Metazoa</taxon>
        <taxon>Ecdysozoa</taxon>
        <taxon>Arthropoda</taxon>
        <taxon>Hexapoda</taxon>
        <taxon>Insecta</taxon>
        <taxon>Pterygota</taxon>
        <taxon>Neoptera</taxon>
        <taxon>Endopterygota</taxon>
        <taxon>Lepidoptera</taxon>
        <taxon>Glossata</taxon>
        <taxon>Ditrysia</taxon>
        <taxon>Papilionoidea</taxon>
        <taxon>Nymphalidae</taxon>
        <taxon>Heliconiinae</taxon>
        <taxon>Argynnini</taxon>
        <taxon>Brenthis</taxon>
    </lineage>
</organism>
<evidence type="ECO:0000256" key="3">
    <source>
        <dbReference type="ARBA" id="ARBA00061308"/>
    </source>
</evidence>
<comment type="subcellular location">
    <subcellularLocation>
        <location evidence="1">Cytoplasm</location>
    </subcellularLocation>
</comment>
<feature type="non-terminal residue" evidence="4">
    <location>
        <position position="940"/>
    </location>
</feature>
<dbReference type="InterPro" id="IPR016024">
    <property type="entry name" value="ARM-type_fold"/>
</dbReference>
<reference evidence="4" key="1">
    <citation type="submission" date="2021-12" db="EMBL/GenBank/DDBJ databases">
        <authorList>
            <person name="Martin H S."/>
        </authorList>
    </citation>
    <scope>NUCLEOTIDE SEQUENCE</scope>
</reference>
<dbReference type="GO" id="GO:0008283">
    <property type="term" value="P:cell population proliferation"/>
    <property type="evidence" value="ECO:0007669"/>
    <property type="project" value="InterPro"/>
</dbReference>
<gene>
    <name evidence="4" type="ORF">BINO364_LOCUS9011</name>
</gene>
<keyword evidence="2" id="KW-0963">Cytoplasm</keyword>
<dbReference type="InterPro" id="IPR011989">
    <property type="entry name" value="ARM-like"/>
</dbReference>
<dbReference type="PANTHER" id="PTHR21331">
    <property type="entry name" value="BRCA1-ASSOCIATED ATM ACTIVATOR 1"/>
    <property type="match status" value="1"/>
</dbReference>
<dbReference type="EMBL" id="OV170223">
    <property type="protein sequence ID" value="CAH0723142.1"/>
    <property type="molecule type" value="Genomic_DNA"/>
</dbReference>
<evidence type="ECO:0000313" key="5">
    <source>
        <dbReference type="Proteomes" id="UP000838878"/>
    </source>
</evidence>
<sequence>MENILIQNKVKLLFQKIAEPHYVMNNYYADHFFTKINCEDPEVAALKSWPLLPDLLIEALSCEDSYHNTVKVFLVRILGVIASGEVNFAKIFSKKGEEISKAFSEINAQDMDTSLRVAYMEVALALLNHNSGICWLLESGAWQQILCLCHEKRTVFVVRQTYKFASIFLWKLNDLGSEASIKLVLNFILKPIVEIDFIKIDSMTSEEEDVICKTLEPMLQILVSVVSNESNIKTQNCIIDFLLKDFKILTYCYVMLDRLRREDVSLLITKFLFWLTIGKIFLTKPITSNIEYDREDFMEISVTYFNIIQHLIQRRCATLIFDFCNACNLIWSSVWINQKPAIWELDGRRVELQKQLLVICLVPSLVYVNLKKSCTMETDRVKEYIIKILNSTCEHTMRTAYSLRDLMLQLDTQSITLQSVKRLTCLKKNLNNEQANLVFQTLFYVIKEYDPIDDEGILKKEQETFEDDQEKVLVLTYVLDTLLCLVKNYNINWQESLEILCLYTVVFNILKRPNLSCKFVVIALNVIKVTVKKFLTPNLLLLMESKPGTSMDELGKLIYIKMQDFNWEVRDSALELLYVCTNICFVKFPPLQKQIFSNNLINLATTVALNDHEFYVRVSALKCLGAACKVNTLWDHLKTEFPNIQELLITILSNNPEGIVRKEACNVFCEIYQNVKLTPDFKTILYNLMVSSALSDFHWEVQLSALKFWRVVIQSLLNDQGMLDGTFPPVTFSRETRKIVTLNEQEIQRRLTRILEELSSIGCLTVLVKLLHEENEVDIMDAALTISTELLEILYKYNVPENLKQNENEPRSIDELEQIKQDTANFCDNGDMEEPKNLAKAENVIESILNADDINLLAKIYERHMSLQPEETEILTHSQTRHVKFVSPYFFVSFIRSKNFKQVIEQKKNWNDGIKSLSSLLDDVLGIYEVNDDVNSLDCY</sequence>
<protein>
    <recommendedName>
        <fullName evidence="6">BRCA1-associated ATM activator 1</fullName>
    </recommendedName>
</protein>
<dbReference type="GO" id="GO:0005634">
    <property type="term" value="C:nucleus"/>
    <property type="evidence" value="ECO:0007669"/>
    <property type="project" value="TreeGrafter"/>
</dbReference>
<evidence type="ECO:0008006" key="6">
    <source>
        <dbReference type="Google" id="ProtNLM"/>
    </source>
</evidence>
<dbReference type="PANTHER" id="PTHR21331:SF2">
    <property type="entry name" value="BRCA1-ASSOCIATED ATM ACTIVATOR 1"/>
    <property type="match status" value="1"/>
</dbReference>
<proteinExistence type="inferred from homology"/>